<keyword evidence="2" id="KW-1185">Reference proteome</keyword>
<dbReference type="Pfam" id="PF11209">
    <property type="entry name" value="LmeA"/>
    <property type="match status" value="1"/>
</dbReference>
<dbReference type="InterPro" id="IPR021373">
    <property type="entry name" value="DUF2993"/>
</dbReference>
<evidence type="ECO:0008006" key="3">
    <source>
        <dbReference type="Google" id="ProtNLM"/>
    </source>
</evidence>
<dbReference type="STRING" id="471852.Tcur_0597"/>
<dbReference type="eggNOG" id="ENOG5033A8R">
    <property type="taxonomic scope" value="Bacteria"/>
</dbReference>
<gene>
    <name evidence="1" type="ordered locus">Tcur_0597</name>
</gene>
<evidence type="ECO:0000313" key="2">
    <source>
        <dbReference type="Proteomes" id="UP000001918"/>
    </source>
</evidence>
<accession>D1A4F7</accession>
<dbReference type="KEGG" id="tcu:Tcur_0597"/>
<protein>
    <recommendedName>
        <fullName evidence="3">DUF2993 domain-containing protein</fullName>
    </recommendedName>
</protein>
<dbReference type="Proteomes" id="UP000001918">
    <property type="component" value="Chromosome"/>
</dbReference>
<proteinExistence type="predicted"/>
<reference evidence="1 2" key="1">
    <citation type="journal article" date="2011" name="Stand. Genomic Sci.">
        <title>Complete genome sequence of Thermomonospora curvata type strain (B9).</title>
        <authorList>
            <person name="Chertkov O."/>
            <person name="Sikorski J."/>
            <person name="Nolan M."/>
            <person name="Lapidus A."/>
            <person name="Lucas S."/>
            <person name="Del Rio T.G."/>
            <person name="Tice H."/>
            <person name="Cheng J.F."/>
            <person name="Goodwin L."/>
            <person name="Pitluck S."/>
            <person name="Liolios K."/>
            <person name="Ivanova N."/>
            <person name="Mavromatis K."/>
            <person name="Mikhailova N."/>
            <person name="Ovchinnikova G."/>
            <person name="Pati A."/>
            <person name="Chen A."/>
            <person name="Palaniappan K."/>
            <person name="Djao O.D."/>
            <person name="Land M."/>
            <person name="Hauser L."/>
            <person name="Chang Y.J."/>
            <person name="Jeffries C.D."/>
            <person name="Brettin T."/>
            <person name="Han C."/>
            <person name="Detter J.C."/>
            <person name="Rohde M."/>
            <person name="Goker M."/>
            <person name="Woyke T."/>
            <person name="Bristow J."/>
            <person name="Eisen J.A."/>
            <person name="Markowitz V."/>
            <person name="Hugenholtz P."/>
            <person name="Klenk H.P."/>
            <person name="Kyrpides N.C."/>
        </authorList>
    </citation>
    <scope>NUCLEOTIDE SEQUENCE [LARGE SCALE GENOMIC DNA]</scope>
    <source>
        <strain evidence="2">ATCC 19995 / DSM 43183 / JCM 3096 / KCTC 9072 / NBRC 15933 / NCIMB 10081 / Henssen B9</strain>
    </source>
</reference>
<dbReference type="RefSeq" id="WP_012850976.1">
    <property type="nucleotide sequence ID" value="NC_013510.1"/>
</dbReference>
<evidence type="ECO:0000313" key="1">
    <source>
        <dbReference type="EMBL" id="ACY96192.1"/>
    </source>
</evidence>
<dbReference type="HOGENOM" id="CLU_036478_2_1_11"/>
<dbReference type="OrthoDB" id="3215846at2"/>
<dbReference type="EMBL" id="CP001738">
    <property type="protein sequence ID" value="ACY96192.1"/>
    <property type="molecule type" value="Genomic_DNA"/>
</dbReference>
<organism evidence="1 2">
    <name type="scientific">Thermomonospora curvata (strain ATCC 19995 / DSM 43183 / JCM 3096 / KCTC 9072 / NBRC 15933 / NCIMB 10081 / Henssen B9)</name>
    <dbReference type="NCBI Taxonomy" id="471852"/>
    <lineage>
        <taxon>Bacteria</taxon>
        <taxon>Bacillati</taxon>
        <taxon>Actinomycetota</taxon>
        <taxon>Actinomycetes</taxon>
        <taxon>Streptosporangiales</taxon>
        <taxon>Thermomonosporaceae</taxon>
        <taxon>Thermomonospora</taxon>
    </lineage>
</organism>
<dbReference type="AlphaFoldDB" id="D1A4F7"/>
<name>D1A4F7_THECD</name>
<sequence>MRKALVVFLVLLAGGLIAADRIGVLLVQREVAERLAVQYSLPQRPEVTIHGLPFLTQAIGGEYRQVDVAIGDFTRQEVTLRDVRVRIENLRAPLSEAINGDTSGVVAGTATASAILPYDLIKRHAPANVTRIGASGSDLEVELTGSLLGFTLNGTAVLSAEVSRDGIRITPRSVATQGLRVPLGALRGPLSWTVPVPELPLGSRISRVEITEAGIRVGATAHDVAVGELAGR</sequence>